<organism evidence="2 3">
    <name type="scientific">Galerina marginata (strain CBS 339.88)</name>
    <dbReference type="NCBI Taxonomy" id="685588"/>
    <lineage>
        <taxon>Eukaryota</taxon>
        <taxon>Fungi</taxon>
        <taxon>Dikarya</taxon>
        <taxon>Basidiomycota</taxon>
        <taxon>Agaricomycotina</taxon>
        <taxon>Agaricomycetes</taxon>
        <taxon>Agaricomycetidae</taxon>
        <taxon>Agaricales</taxon>
        <taxon>Agaricineae</taxon>
        <taxon>Strophariaceae</taxon>
        <taxon>Galerina</taxon>
    </lineage>
</organism>
<feature type="region of interest" description="Disordered" evidence="1">
    <location>
        <begin position="90"/>
        <end position="120"/>
    </location>
</feature>
<feature type="region of interest" description="Disordered" evidence="1">
    <location>
        <begin position="1"/>
        <end position="26"/>
    </location>
</feature>
<evidence type="ECO:0000313" key="3">
    <source>
        <dbReference type="Proteomes" id="UP000027222"/>
    </source>
</evidence>
<proteinExistence type="predicted"/>
<dbReference type="HOGENOM" id="CLU_767364_0_0_1"/>
<evidence type="ECO:0000256" key="1">
    <source>
        <dbReference type="SAM" id="MobiDB-lite"/>
    </source>
</evidence>
<evidence type="ECO:0000313" key="2">
    <source>
        <dbReference type="EMBL" id="KDR66674.1"/>
    </source>
</evidence>
<gene>
    <name evidence="2" type="ORF">GALMADRAFT_147728</name>
</gene>
<name>A0A067SG07_GALM3</name>
<protein>
    <submittedName>
        <fullName evidence="2">Uncharacterized protein</fullName>
    </submittedName>
</protein>
<dbReference type="AlphaFoldDB" id="A0A067SG07"/>
<keyword evidence="3" id="KW-1185">Reference proteome</keyword>
<reference evidence="3" key="1">
    <citation type="journal article" date="2014" name="Proc. Natl. Acad. Sci. U.S.A.">
        <title>Extensive sampling of basidiomycete genomes demonstrates inadequacy of the white-rot/brown-rot paradigm for wood decay fungi.</title>
        <authorList>
            <person name="Riley R."/>
            <person name="Salamov A.A."/>
            <person name="Brown D.W."/>
            <person name="Nagy L.G."/>
            <person name="Floudas D."/>
            <person name="Held B.W."/>
            <person name="Levasseur A."/>
            <person name="Lombard V."/>
            <person name="Morin E."/>
            <person name="Otillar R."/>
            <person name="Lindquist E.A."/>
            <person name="Sun H."/>
            <person name="LaButti K.M."/>
            <person name="Schmutz J."/>
            <person name="Jabbour D."/>
            <person name="Luo H."/>
            <person name="Baker S.E."/>
            <person name="Pisabarro A.G."/>
            <person name="Walton J.D."/>
            <person name="Blanchette R.A."/>
            <person name="Henrissat B."/>
            <person name="Martin F."/>
            <person name="Cullen D."/>
            <person name="Hibbett D.S."/>
            <person name="Grigoriev I.V."/>
        </authorList>
    </citation>
    <scope>NUCLEOTIDE SEQUENCE [LARGE SCALE GENOMIC DNA]</scope>
    <source>
        <strain evidence="3">CBS 339.88</strain>
    </source>
</reference>
<dbReference type="Proteomes" id="UP000027222">
    <property type="component" value="Unassembled WGS sequence"/>
</dbReference>
<sequence length="361" mass="39019">MASQRKVASYGTRRVPSRSEAARKGKDAILDSHPLAAIHSPSTRLYSSTYLSAHVSSQKNPLSLQSAPSKTFERALAVRARVAESTFTDVDFPPLTRPQSGSGLASVGEPAPAPGPKLGNESSKVVTVAQPIEVFIARCLSLAPAITVGPQAVSSTHALSEEMPASTPLSLEDKLEDFKGRHQRLIRENVVREDRRKLEEDERKREFVKRWEDNNGFGSVKFEESGDSFGISTCASSGLVLSTVAGLGDISVNEWGSNSGSAPSLSSSCSSLDFPAPARRSRSPSPDARISPTEWLEYSRFIAGYALYSARHDRAKGKGKESLETEPQMITLIEACRCGLCLSDFGAVFERGRGARRLSVF</sequence>
<dbReference type="EMBL" id="KL142421">
    <property type="protein sequence ID" value="KDR66674.1"/>
    <property type="molecule type" value="Genomic_DNA"/>
</dbReference>
<accession>A0A067SG07</accession>